<dbReference type="RefSeq" id="WP_109572986.1">
    <property type="nucleotide sequence ID" value="NZ_UHJL01000002.1"/>
</dbReference>
<evidence type="ECO:0000313" key="3">
    <source>
        <dbReference type="EMBL" id="SUQ24521.1"/>
    </source>
</evidence>
<feature type="transmembrane region" description="Helical" evidence="2">
    <location>
        <begin position="75"/>
        <end position="96"/>
    </location>
</feature>
<accession>A0A380S7P8</accession>
<feature type="transmembrane region" description="Helical" evidence="2">
    <location>
        <begin position="116"/>
        <end position="135"/>
    </location>
</feature>
<feature type="coiled-coil region" evidence="1">
    <location>
        <begin position="47"/>
        <end position="77"/>
    </location>
</feature>
<keyword evidence="2" id="KW-1133">Transmembrane helix</keyword>
<dbReference type="AlphaFoldDB" id="A0A380S7P8"/>
<evidence type="ECO:0000256" key="1">
    <source>
        <dbReference type="SAM" id="Coils"/>
    </source>
</evidence>
<protein>
    <submittedName>
        <fullName evidence="3">Uncharacterized protein</fullName>
    </submittedName>
</protein>
<dbReference type="Proteomes" id="UP000255423">
    <property type="component" value="Unassembled WGS sequence"/>
</dbReference>
<organism evidence="3 4">
    <name type="scientific">Fibrobacter succinogenes</name>
    <name type="common">Bacteroides succinogenes</name>
    <dbReference type="NCBI Taxonomy" id="833"/>
    <lineage>
        <taxon>Bacteria</taxon>
        <taxon>Pseudomonadati</taxon>
        <taxon>Fibrobacterota</taxon>
        <taxon>Fibrobacteria</taxon>
        <taxon>Fibrobacterales</taxon>
        <taxon>Fibrobacteraceae</taxon>
        <taxon>Fibrobacter</taxon>
    </lineage>
</organism>
<keyword evidence="2" id="KW-0472">Membrane</keyword>
<name>A0A380S7P8_FIBSU</name>
<feature type="transmembrane region" description="Helical" evidence="2">
    <location>
        <begin position="147"/>
        <end position="171"/>
    </location>
</feature>
<feature type="transmembrane region" description="Helical" evidence="2">
    <location>
        <begin position="177"/>
        <end position="197"/>
    </location>
</feature>
<keyword evidence="2" id="KW-0812">Transmembrane</keyword>
<sequence length="228" mass="25716">MGNCTENQAEESLEAFTKRIHKLSYDELYDELDAAEKAESEERIAIVEKRIDELEPIEKKKKELQEEEEKLKRAIGLWPLFTVFGGAYAAKQIAFFLQNKQFGSSEALKTISNLEVLPYVPYASAVVGIIIAYSWSYLRQKKRTLDLGITGFCLSKASAGLFLASYPGFFITPGATLSRVIAGIVMTLSLVFMYNIFTGKHTGRFFDNAWPLLLITTAVEQIGWLEYL</sequence>
<proteinExistence type="predicted"/>
<gene>
    <name evidence="3" type="ORF">SAMN05661053_1927</name>
</gene>
<evidence type="ECO:0000313" key="4">
    <source>
        <dbReference type="Proteomes" id="UP000255423"/>
    </source>
</evidence>
<keyword evidence="1" id="KW-0175">Coiled coil</keyword>
<evidence type="ECO:0000256" key="2">
    <source>
        <dbReference type="SAM" id="Phobius"/>
    </source>
</evidence>
<dbReference type="EMBL" id="UHJL01000002">
    <property type="protein sequence ID" value="SUQ24521.1"/>
    <property type="molecule type" value="Genomic_DNA"/>
</dbReference>
<reference evidence="3 4" key="1">
    <citation type="submission" date="2017-08" db="EMBL/GenBank/DDBJ databases">
        <authorList>
            <person name="de Groot N.N."/>
        </authorList>
    </citation>
    <scope>NUCLEOTIDE SEQUENCE [LARGE SCALE GENOMIC DNA]</scope>
    <source>
        <strain evidence="3 4">HM2</strain>
    </source>
</reference>